<organism evidence="1 2">
    <name type="scientific">Peribacillus faecalis</name>
    <dbReference type="NCBI Taxonomy" id="2772559"/>
    <lineage>
        <taxon>Bacteria</taxon>
        <taxon>Bacillati</taxon>
        <taxon>Bacillota</taxon>
        <taxon>Bacilli</taxon>
        <taxon>Bacillales</taxon>
        <taxon>Bacillaceae</taxon>
        <taxon>Peribacillus</taxon>
    </lineage>
</organism>
<evidence type="ECO:0000313" key="2">
    <source>
        <dbReference type="Proteomes" id="UP000602076"/>
    </source>
</evidence>
<gene>
    <name evidence="1" type="ORF">IEO70_19465</name>
</gene>
<proteinExistence type="predicted"/>
<sequence length="92" mass="10347">MPLSQQHQVTILKDILTNHQSDCCGSVSECEQVERLVKSLLANGQVSQQIIPILNEIYTYSQSGKTSDNLDNHITTHQSQLTSWVDSIDQYT</sequence>
<dbReference type="AlphaFoldDB" id="A0A927D0L3"/>
<name>A0A927D0L3_9BACI</name>
<reference evidence="1" key="1">
    <citation type="submission" date="2020-09" db="EMBL/GenBank/DDBJ databases">
        <title>Bacillus faecalis sp. nov., a moderately halophilic bacterium isolated from cow faeces.</title>
        <authorList>
            <person name="Jiang L."/>
            <person name="Lee J."/>
        </authorList>
    </citation>
    <scope>NUCLEOTIDE SEQUENCE</scope>
    <source>
        <strain evidence="1">AGMB 02131</strain>
    </source>
</reference>
<dbReference type="InterPro" id="IPR025547">
    <property type="entry name" value="YtzH"/>
</dbReference>
<accession>A0A927D0L3</accession>
<dbReference type="RefSeq" id="WP_191000044.1">
    <property type="nucleotide sequence ID" value="NZ_JACXSI010000070.1"/>
</dbReference>
<dbReference type="Proteomes" id="UP000602076">
    <property type="component" value="Unassembled WGS sequence"/>
</dbReference>
<evidence type="ECO:0000313" key="1">
    <source>
        <dbReference type="EMBL" id="MBD3110509.1"/>
    </source>
</evidence>
<keyword evidence="2" id="KW-1185">Reference proteome</keyword>
<protein>
    <submittedName>
        <fullName evidence="1">YtzH-like family protein</fullName>
    </submittedName>
</protein>
<dbReference type="Pfam" id="PF14165">
    <property type="entry name" value="YtzH"/>
    <property type="match status" value="1"/>
</dbReference>
<dbReference type="EMBL" id="JACXSI010000070">
    <property type="protein sequence ID" value="MBD3110509.1"/>
    <property type="molecule type" value="Genomic_DNA"/>
</dbReference>
<comment type="caution">
    <text evidence="1">The sequence shown here is derived from an EMBL/GenBank/DDBJ whole genome shotgun (WGS) entry which is preliminary data.</text>
</comment>